<dbReference type="Gramene" id="TRITD4Av1G141900.3">
    <property type="protein sequence ID" value="TRITD4Av1G141900.3"/>
    <property type="gene ID" value="TRITD4Av1G141900"/>
</dbReference>
<evidence type="ECO:0000256" key="9">
    <source>
        <dbReference type="SAM" id="Phobius"/>
    </source>
</evidence>
<dbReference type="Gene3D" id="1.20.1080.10">
    <property type="entry name" value="Glycerol uptake facilitator protein"/>
    <property type="match status" value="1"/>
</dbReference>
<organism evidence="10 11">
    <name type="scientific">Triticum turgidum subsp. durum</name>
    <name type="common">Durum wheat</name>
    <name type="synonym">Triticum durum</name>
    <dbReference type="NCBI Taxonomy" id="4567"/>
    <lineage>
        <taxon>Eukaryota</taxon>
        <taxon>Viridiplantae</taxon>
        <taxon>Streptophyta</taxon>
        <taxon>Embryophyta</taxon>
        <taxon>Tracheophyta</taxon>
        <taxon>Spermatophyta</taxon>
        <taxon>Magnoliopsida</taxon>
        <taxon>Liliopsida</taxon>
        <taxon>Poales</taxon>
        <taxon>Poaceae</taxon>
        <taxon>BOP clade</taxon>
        <taxon>Pooideae</taxon>
        <taxon>Triticodae</taxon>
        <taxon>Triticeae</taxon>
        <taxon>Triticinae</taxon>
        <taxon>Triticum</taxon>
    </lineage>
</organism>
<dbReference type="GO" id="GO:0016020">
    <property type="term" value="C:membrane"/>
    <property type="evidence" value="ECO:0007669"/>
    <property type="project" value="UniProtKB-SubCell"/>
</dbReference>
<dbReference type="InterPro" id="IPR000425">
    <property type="entry name" value="MIP"/>
</dbReference>
<proteinExistence type="inferred from homology"/>
<gene>
    <name evidence="10" type="ORF">TRITD_4Av1G141900</name>
</gene>
<keyword evidence="3 8" id="KW-0812">Transmembrane</keyword>
<dbReference type="SUPFAM" id="SSF81338">
    <property type="entry name" value="Aquaporin-like"/>
    <property type="match status" value="1"/>
</dbReference>
<dbReference type="EMBL" id="LT934117">
    <property type="protein sequence ID" value="VAH92584.1"/>
    <property type="molecule type" value="Genomic_DNA"/>
</dbReference>
<keyword evidence="6 9" id="KW-0472">Membrane</keyword>
<evidence type="ECO:0000256" key="3">
    <source>
        <dbReference type="ARBA" id="ARBA00022692"/>
    </source>
</evidence>
<accession>A0A9R0SGN0</accession>
<feature type="transmembrane region" description="Helical" evidence="9">
    <location>
        <begin position="84"/>
        <end position="104"/>
    </location>
</feature>
<dbReference type="InterPro" id="IPR023271">
    <property type="entry name" value="Aquaporin-like"/>
</dbReference>
<keyword evidence="5 9" id="KW-1133">Transmembrane helix</keyword>
<evidence type="ECO:0000256" key="2">
    <source>
        <dbReference type="ARBA" id="ARBA00022448"/>
    </source>
</evidence>
<dbReference type="AlphaFoldDB" id="A0A9R0SGN0"/>
<dbReference type="PANTHER" id="PTHR46739">
    <property type="entry name" value="AQUAPORIN SIP1-1"/>
    <property type="match status" value="1"/>
</dbReference>
<evidence type="ECO:0008006" key="12">
    <source>
        <dbReference type="Google" id="ProtNLM"/>
    </source>
</evidence>
<evidence type="ECO:0000256" key="4">
    <source>
        <dbReference type="ARBA" id="ARBA00022737"/>
    </source>
</evidence>
<dbReference type="InterPro" id="IPR044222">
    <property type="entry name" value="SIP1-1/2-like"/>
</dbReference>
<evidence type="ECO:0000256" key="6">
    <source>
        <dbReference type="ARBA" id="ARBA00023136"/>
    </source>
</evidence>
<protein>
    <recommendedName>
        <fullName evidence="12">Aquaporin</fullName>
    </recommendedName>
</protein>
<evidence type="ECO:0000256" key="5">
    <source>
        <dbReference type="ARBA" id="ARBA00022989"/>
    </source>
</evidence>
<comment type="subcellular location">
    <subcellularLocation>
        <location evidence="1">Membrane</location>
        <topology evidence="1">Multi-pass membrane protein</topology>
    </subcellularLocation>
</comment>
<reference evidence="10 11" key="1">
    <citation type="submission" date="2017-09" db="EMBL/GenBank/DDBJ databases">
        <authorList>
            <consortium name="International Durum Wheat Genome Sequencing Consortium (IDWGSC)"/>
            <person name="Milanesi L."/>
        </authorList>
    </citation>
    <scope>NUCLEOTIDE SEQUENCE [LARGE SCALE GENOMIC DNA]</scope>
    <source>
        <strain evidence="11">cv. Svevo</strain>
    </source>
</reference>
<evidence type="ECO:0000313" key="11">
    <source>
        <dbReference type="Proteomes" id="UP000324705"/>
    </source>
</evidence>
<name>A0A9R0SGN0_TRITD</name>
<dbReference type="GO" id="GO:0015250">
    <property type="term" value="F:water channel activity"/>
    <property type="evidence" value="ECO:0007669"/>
    <property type="project" value="InterPro"/>
</dbReference>
<keyword evidence="2 8" id="KW-0813">Transport</keyword>
<dbReference type="Pfam" id="PF00230">
    <property type="entry name" value="MIP"/>
    <property type="match status" value="1"/>
</dbReference>
<evidence type="ECO:0000256" key="1">
    <source>
        <dbReference type="ARBA" id="ARBA00004141"/>
    </source>
</evidence>
<dbReference type="Proteomes" id="UP000324705">
    <property type="component" value="Chromosome 4A"/>
</dbReference>
<evidence type="ECO:0000313" key="10">
    <source>
        <dbReference type="EMBL" id="VAH92584.1"/>
    </source>
</evidence>
<comment type="similarity">
    <text evidence="7">Belongs to the MIP/aquaporin (TC 1.A.8) family. SIP (TC 1.A.8.10) subfamily.</text>
</comment>
<sequence length="191" mass="20117">MAMGAAVREAAADGVVTFLWVLCVSTLGASTAAVTTYLSLHEGIHYALLAAGAVGGALAISELMPEQYKHMLGGPSLKVDPHTGAVAEGVLTFVITFAVLCIIVKGPRNPIVKTAMLSVTTVSLVLTGAAYTGPSMNPANAFGWAYVNNLHNTWEQLYVYWICPFIGAILAAWTFRAVFPPPAPKPKTKKA</sequence>
<keyword evidence="11" id="KW-1185">Reference proteome</keyword>
<feature type="transmembrane region" description="Helical" evidence="9">
    <location>
        <begin position="18"/>
        <end position="39"/>
    </location>
</feature>
<feature type="transmembrane region" description="Helical" evidence="9">
    <location>
        <begin position="158"/>
        <end position="179"/>
    </location>
</feature>
<keyword evidence="4" id="KW-0677">Repeat</keyword>
<feature type="transmembrane region" description="Helical" evidence="9">
    <location>
        <begin position="111"/>
        <end position="131"/>
    </location>
</feature>
<dbReference type="PANTHER" id="PTHR46739:SF3">
    <property type="entry name" value="AQUAPORIN SIP1-1"/>
    <property type="match status" value="1"/>
</dbReference>
<evidence type="ECO:0000256" key="7">
    <source>
        <dbReference type="ARBA" id="ARBA00024030"/>
    </source>
</evidence>
<dbReference type="PRINTS" id="PR00783">
    <property type="entry name" value="MINTRINSICP"/>
</dbReference>
<feature type="transmembrane region" description="Helical" evidence="9">
    <location>
        <begin position="46"/>
        <end position="64"/>
    </location>
</feature>
<evidence type="ECO:0000256" key="8">
    <source>
        <dbReference type="RuleBase" id="RU000477"/>
    </source>
</evidence>